<dbReference type="InterPro" id="IPR045122">
    <property type="entry name" value="Csc1-like"/>
</dbReference>
<keyword evidence="1" id="KW-0472">Membrane</keyword>
<dbReference type="EMBL" id="JAVRJZ010000017">
    <property type="protein sequence ID" value="KAK2710365.1"/>
    <property type="molecule type" value="Genomic_DNA"/>
</dbReference>
<proteinExistence type="predicted"/>
<organism evidence="2 3">
    <name type="scientific">Artemia franciscana</name>
    <name type="common">Brine shrimp</name>
    <name type="synonym">Artemia sanfranciscana</name>
    <dbReference type="NCBI Taxonomy" id="6661"/>
    <lineage>
        <taxon>Eukaryota</taxon>
        <taxon>Metazoa</taxon>
        <taxon>Ecdysozoa</taxon>
        <taxon>Arthropoda</taxon>
        <taxon>Crustacea</taxon>
        <taxon>Branchiopoda</taxon>
        <taxon>Anostraca</taxon>
        <taxon>Artemiidae</taxon>
        <taxon>Artemia</taxon>
    </lineage>
</organism>
<dbReference type="PANTHER" id="PTHR13018">
    <property type="entry name" value="PROBABLE MEMBRANE PROTEIN DUF221-RELATED"/>
    <property type="match status" value="1"/>
</dbReference>
<protein>
    <submittedName>
        <fullName evidence="2">Uncharacterized protein</fullName>
    </submittedName>
</protein>
<feature type="transmembrane region" description="Helical" evidence="1">
    <location>
        <begin position="255"/>
        <end position="275"/>
    </location>
</feature>
<sequence length="390" mass="44027">MSSKGFKRTEFIFKTIMKHFSDKELRDNLKIQDLIEAISRATTRATIVYANGNHLLSGIEQQFKEHTPQILPEDGYSKTEKDVSFLGGSDALSYLSFQRALIKVLSIVALSSMVIVLSLNIWCGTTLKNNVFAVTTLSNLDPGMDGMFAGILKWLFSEHEIPTRWYCLFLPENDAFYVNYMIQFLFIETAMDLIRFKEIEYSLRIDSGRVSFPTAEKDGKSSELRNSEYDVSFLGGSDALSYLNFQTALIKVPSIVALSSMVIVLPLNIWCGTTLKNNLFAVTTLTNLGQGSPYVGVHTLLAITFFITVACIMKNHVEDLYSNEFGSPLSVTLMISNLNAKCRHYAYDYSTTILQNELEDHFKKAYPDILVKEISVVHDTQEVAELVRKR</sequence>
<feature type="transmembrane region" description="Helical" evidence="1">
    <location>
        <begin position="295"/>
        <end position="313"/>
    </location>
</feature>
<name>A0AA88HE50_ARTSF</name>
<evidence type="ECO:0000313" key="2">
    <source>
        <dbReference type="EMBL" id="KAK2710365.1"/>
    </source>
</evidence>
<evidence type="ECO:0000313" key="3">
    <source>
        <dbReference type="Proteomes" id="UP001187531"/>
    </source>
</evidence>
<accession>A0AA88HE50</accession>
<dbReference type="GO" id="GO:0005886">
    <property type="term" value="C:plasma membrane"/>
    <property type="evidence" value="ECO:0007669"/>
    <property type="project" value="TreeGrafter"/>
</dbReference>
<gene>
    <name evidence="2" type="ORF">QYM36_013871</name>
</gene>
<reference evidence="2" key="1">
    <citation type="submission" date="2023-07" db="EMBL/GenBank/DDBJ databases">
        <title>Chromosome-level genome assembly of Artemia franciscana.</title>
        <authorList>
            <person name="Jo E."/>
        </authorList>
    </citation>
    <scope>NUCLEOTIDE SEQUENCE</scope>
    <source>
        <tissue evidence="2">Whole body</tissue>
    </source>
</reference>
<dbReference type="GO" id="GO:0005227">
    <property type="term" value="F:calcium-activated cation channel activity"/>
    <property type="evidence" value="ECO:0007669"/>
    <property type="project" value="InterPro"/>
</dbReference>
<dbReference type="Proteomes" id="UP001187531">
    <property type="component" value="Unassembled WGS sequence"/>
</dbReference>
<dbReference type="AlphaFoldDB" id="A0AA88HE50"/>
<evidence type="ECO:0000256" key="1">
    <source>
        <dbReference type="SAM" id="Phobius"/>
    </source>
</evidence>
<dbReference type="PANTHER" id="PTHR13018:SF5">
    <property type="entry name" value="RE44586P"/>
    <property type="match status" value="1"/>
</dbReference>
<keyword evidence="1" id="KW-1133">Transmembrane helix</keyword>
<keyword evidence="3" id="KW-1185">Reference proteome</keyword>
<feature type="transmembrane region" description="Helical" evidence="1">
    <location>
        <begin position="100"/>
        <end position="122"/>
    </location>
</feature>
<comment type="caution">
    <text evidence="2">The sequence shown here is derived from an EMBL/GenBank/DDBJ whole genome shotgun (WGS) entry which is preliminary data.</text>
</comment>
<keyword evidence="1" id="KW-0812">Transmembrane</keyword>